<geneLocation type="plasmid" evidence="2 3">
    <name>pRgalR602b</name>
</geneLocation>
<evidence type="ECO:0000256" key="1">
    <source>
        <dbReference type="SAM" id="MobiDB-lite"/>
    </source>
</evidence>
<dbReference type="KEGG" id="rga:RGR602_PB00345"/>
<name>A0A0B4XBF6_9HYPH</name>
<keyword evidence="3" id="KW-1185">Reference proteome</keyword>
<feature type="region of interest" description="Disordered" evidence="1">
    <location>
        <begin position="33"/>
        <end position="58"/>
    </location>
</feature>
<evidence type="ECO:0000313" key="3">
    <source>
        <dbReference type="Proteomes" id="UP000031368"/>
    </source>
</evidence>
<dbReference type="AlphaFoldDB" id="A0A0B4XBF6"/>
<gene>
    <name evidence="2" type="ORF">RGR602_PB00345</name>
</gene>
<sequence length="58" mass="6379">MFTALKRRCDHESLPVLCTNFRLMEPLCRPTRAASNESNTDMPGAGGPHVQVLIDPSP</sequence>
<protein>
    <submittedName>
        <fullName evidence="2">Uncharacterized protein</fullName>
    </submittedName>
</protein>
<evidence type="ECO:0000313" key="2">
    <source>
        <dbReference type="EMBL" id="AJD43877.1"/>
    </source>
</evidence>
<dbReference type="Proteomes" id="UP000031368">
    <property type="component" value="Plasmid pRgalR602b"/>
</dbReference>
<accession>A0A0B4XBF6</accession>
<reference evidence="2 3" key="1">
    <citation type="submission" date="2013-11" db="EMBL/GenBank/DDBJ databases">
        <title>Complete genome sequence of Rhizobium gallicum bv. gallicum R602.</title>
        <authorList>
            <person name="Bustos P."/>
            <person name="Santamaria R.I."/>
            <person name="Lozano L."/>
            <person name="Acosta J.L."/>
            <person name="Ormeno-Orrillo E."/>
            <person name="Rogel M.A."/>
            <person name="Romero D."/>
            <person name="Cevallos M.A."/>
            <person name="Martinez-Romero E."/>
            <person name="Gonzalez V."/>
        </authorList>
    </citation>
    <scope>NUCLEOTIDE SEQUENCE [LARGE SCALE GENOMIC DNA]</scope>
    <source>
        <strain evidence="2 3">R602</strain>
        <plasmid evidence="2 3">pRgalR602b</plasmid>
    </source>
</reference>
<dbReference type="EMBL" id="CP006879">
    <property type="protein sequence ID" value="AJD43877.1"/>
    <property type="molecule type" value="Genomic_DNA"/>
</dbReference>
<keyword evidence="2" id="KW-0614">Plasmid</keyword>
<organism evidence="2 3">
    <name type="scientific">Rhizobium gallicum bv. gallicum R602sp</name>
    <dbReference type="NCBI Taxonomy" id="1041138"/>
    <lineage>
        <taxon>Bacteria</taxon>
        <taxon>Pseudomonadati</taxon>
        <taxon>Pseudomonadota</taxon>
        <taxon>Alphaproteobacteria</taxon>
        <taxon>Hyphomicrobiales</taxon>
        <taxon>Rhizobiaceae</taxon>
        <taxon>Rhizobium/Agrobacterium group</taxon>
        <taxon>Rhizobium</taxon>
    </lineage>
</organism>
<dbReference type="HOGENOM" id="CLU_2976177_0_0_5"/>
<proteinExistence type="predicted"/>